<gene>
    <name evidence="2" type="ORF">J0S82_000214</name>
</gene>
<feature type="region of interest" description="Disordered" evidence="1">
    <location>
        <begin position="59"/>
        <end position="84"/>
    </location>
</feature>
<accession>A0A8J6DXL5</accession>
<reference evidence="2" key="1">
    <citation type="journal article" date="2021" name="Evol. Appl.">
        <title>The genome of the Pyrenean desman and the effects of bottlenecks and inbreeding on the genomic landscape of an endangered species.</title>
        <authorList>
            <person name="Escoda L."/>
            <person name="Castresana J."/>
        </authorList>
    </citation>
    <scope>NUCLEOTIDE SEQUENCE</scope>
    <source>
        <strain evidence="2">IBE-C5619</strain>
    </source>
</reference>
<dbReference type="Proteomes" id="UP000700334">
    <property type="component" value="Unassembled WGS sequence"/>
</dbReference>
<keyword evidence="3" id="KW-1185">Reference proteome</keyword>
<proteinExistence type="predicted"/>
<evidence type="ECO:0000313" key="2">
    <source>
        <dbReference type="EMBL" id="KAG8521933.1"/>
    </source>
</evidence>
<comment type="caution">
    <text evidence="2">The sequence shown here is derived from an EMBL/GenBank/DDBJ whole genome shotgun (WGS) entry which is preliminary data.</text>
</comment>
<evidence type="ECO:0000313" key="3">
    <source>
        <dbReference type="Proteomes" id="UP000700334"/>
    </source>
</evidence>
<evidence type="ECO:0000256" key="1">
    <source>
        <dbReference type="SAM" id="MobiDB-lite"/>
    </source>
</evidence>
<organism evidence="2 3">
    <name type="scientific">Galemys pyrenaicus</name>
    <name type="common">Iberian desman</name>
    <name type="synonym">Pyrenean desman</name>
    <dbReference type="NCBI Taxonomy" id="202257"/>
    <lineage>
        <taxon>Eukaryota</taxon>
        <taxon>Metazoa</taxon>
        <taxon>Chordata</taxon>
        <taxon>Craniata</taxon>
        <taxon>Vertebrata</taxon>
        <taxon>Euteleostomi</taxon>
        <taxon>Mammalia</taxon>
        <taxon>Eutheria</taxon>
        <taxon>Laurasiatheria</taxon>
        <taxon>Eulipotyphla</taxon>
        <taxon>Talpidae</taxon>
        <taxon>Galemys</taxon>
    </lineage>
</organism>
<dbReference type="EMBL" id="JAGFMF010011456">
    <property type="protein sequence ID" value="KAG8521933.1"/>
    <property type="molecule type" value="Genomic_DNA"/>
</dbReference>
<protein>
    <submittedName>
        <fullName evidence="2">Uncharacterized protein</fullName>
    </submittedName>
</protein>
<sequence length="123" mass="13603">ARGATCLHHMANEGQGCLSGRYLLDASGYSPPPKFQHLVIASLRLLEISDLIERRHLQTKRTHIFHSSPDGRSGGQSEDDQRNQNYTVALCRQRGKIKSSVAKVKIEKMKATLEAVHGTVVVV</sequence>
<feature type="non-terminal residue" evidence="2">
    <location>
        <position position="123"/>
    </location>
</feature>
<dbReference type="AlphaFoldDB" id="A0A8J6DXL5"/>
<name>A0A8J6DXL5_GALPY</name>